<accession>A0A7S9LP97</accession>
<dbReference type="KEGG" id="poz:I0K15_10575"/>
<keyword evidence="2" id="KW-0238">DNA-binding</keyword>
<protein>
    <submittedName>
        <fullName evidence="5">MarR family transcriptional regulator</fullName>
    </submittedName>
</protein>
<dbReference type="PANTHER" id="PTHR33164:SF43">
    <property type="entry name" value="HTH-TYPE TRANSCRIPTIONAL REPRESSOR YETL"/>
    <property type="match status" value="1"/>
</dbReference>
<dbReference type="PRINTS" id="PR00598">
    <property type="entry name" value="HTHMARR"/>
</dbReference>
<dbReference type="InterPro" id="IPR000835">
    <property type="entry name" value="HTH_MarR-typ"/>
</dbReference>
<dbReference type="PROSITE" id="PS50995">
    <property type="entry name" value="HTH_MARR_2"/>
    <property type="match status" value="1"/>
</dbReference>
<dbReference type="RefSeq" id="WP_196101489.1">
    <property type="nucleotide sequence ID" value="NZ_CP064942.1"/>
</dbReference>
<keyword evidence="1" id="KW-0805">Transcription regulation</keyword>
<dbReference type="GO" id="GO:0006950">
    <property type="term" value="P:response to stress"/>
    <property type="evidence" value="ECO:0007669"/>
    <property type="project" value="TreeGrafter"/>
</dbReference>
<dbReference type="PROSITE" id="PS01117">
    <property type="entry name" value="HTH_MARR_1"/>
    <property type="match status" value="1"/>
</dbReference>
<evidence type="ECO:0000259" key="4">
    <source>
        <dbReference type="PROSITE" id="PS50995"/>
    </source>
</evidence>
<dbReference type="GO" id="GO:0003700">
    <property type="term" value="F:DNA-binding transcription factor activity"/>
    <property type="evidence" value="ECO:0007669"/>
    <property type="project" value="InterPro"/>
</dbReference>
<dbReference type="SUPFAM" id="SSF46785">
    <property type="entry name" value="Winged helix' DNA-binding domain"/>
    <property type="match status" value="1"/>
</dbReference>
<dbReference type="SMART" id="SM00347">
    <property type="entry name" value="HTH_MARR"/>
    <property type="match status" value="1"/>
</dbReference>
<dbReference type="GO" id="GO:0003677">
    <property type="term" value="F:DNA binding"/>
    <property type="evidence" value="ECO:0007669"/>
    <property type="project" value="UniProtKB-KW"/>
</dbReference>
<keyword evidence="6" id="KW-1185">Reference proteome</keyword>
<dbReference type="AlphaFoldDB" id="A0A7S9LP97"/>
<sequence>MNDEDDLCDGVSALLKRVAHLNRVEGERILGECGFRGGQEYVMGALWEKDGQRPGDIAGRLGLSPAAVTKHVHNLANAGYLRTEADKEDRRASRIFLTQKGVSVRDRVGRQIRTLEADLLSPLSAEEVVTLKGLLSAILAFHKKQPD</sequence>
<evidence type="ECO:0000256" key="2">
    <source>
        <dbReference type="ARBA" id="ARBA00023125"/>
    </source>
</evidence>
<dbReference type="InterPro" id="IPR039422">
    <property type="entry name" value="MarR/SlyA-like"/>
</dbReference>
<keyword evidence="3" id="KW-0804">Transcription</keyword>
<dbReference type="InterPro" id="IPR023187">
    <property type="entry name" value="Tscrpt_reg_MarR-type_CS"/>
</dbReference>
<evidence type="ECO:0000313" key="5">
    <source>
        <dbReference type="EMBL" id="QPH52275.1"/>
    </source>
</evidence>
<name>A0A7S9LP97_9RHOB</name>
<organism evidence="5 6">
    <name type="scientific">Pontivivens ytuae</name>
    <dbReference type="NCBI Taxonomy" id="2789856"/>
    <lineage>
        <taxon>Bacteria</taxon>
        <taxon>Pseudomonadati</taxon>
        <taxon>Pseudomonadota</taxon>
        <taxon>Alphaproteobacteria</taxon>
        <taxon>Rhodobacterales</taxon>
        <taxon>Paracoccaceae</taxon>
        <taxon>Pontivivens</taxon>
    </lineage>
</organism>
<evidence type="ECO:0000313" key="6">
    <source>
        <dbReference type="Proteomes" id="UP000594800"/>
    </source>
</evidence>
<evidence type="ECO:0000256" key="3">
    <source>
        <dbReference type="ARBA" id="ARBA00023163"/>
    </source>
</evidence>
<proteinExistence type="predicted"/>
<dbReference type="InterPro" id="IPR036388">
    <property type="entry name" value="WH-like_DNA-bd_sf"/>
</dbReference>
<dbReference type="Pfam" id="PF01047">
    <property type="entry name" value="MarR"/>
    <property type="match status" value="1"/>
</dbReference>
<gene>
    <name evidence="5" type="ORF">I0K15_10575</name>
</gene>
<dbReference type="Gene3D" id="1.10.10.10">
    <property type="entry name" value="Winged helix-like DNA-binding domain superfamily/Winged helix DNA-binding domain"/>
    <property type="match status" value="1"/>
</dbReference>
<dbReference type="PANTHER" id="PTHR33164">
    <property type="entry name" value="TRANSCRIPTIONAL REGULATOR, MARR FAMILY"/>
    <property type="match status" value="1"/>
</dbReference>
<dbReference type="EMBL" id="CP064942">
    <property type="protein sequence ID" value="QPH52275.1"/>
    <property type="molecule type" value="Genomic_DNA"/>
</dbReference>
<dbReference type="InterPro" id="IPR036390">
    <property type="entry name" value="WH_DNA-bd_sf"/>
</dbReference>
<evidence type="ECO:0000256" key="1">
    <source>
        <dbReference type="ARBA" id="ARBA00023015"/>
    </source>
</evidence>
<dbReference type="Proteomes" id="UP000594800">
    <property type="component" value="Chromosome"/>
</dbReference>
<feature type="domain" description="HTH marR-type" evidence="4">
    <location>
        <begin position="1"/>
        <end position="140"/>
    </location>
</feature>
<reference evidence="5 6" key="1">
    <citation type="submission" date="2020-11" db="EMBL/GenBank/DDBJ databases">
        <title>Description of Pontivivens ytuae sp. nov. isolated from deep sea sediment of Mariana Trench.</title>
        <authorList>
            <person name="Wang Z."/>
            <person name="Sun Q.-L."/>
            <person name="Xu X.-D."/>
            <person name="Tang Y.-Z."/>
            <person name="Zhang J."/>
        </authorList>
    </citation>
    <scope>NUCLEOTIDE SEQUENCE [LARGE SCALE GENOMIC DNA]</scope>
    <source>
        <strain evidence="5 6">MT2928</strain>
    </source>
</reference>